<dbReference type="Pfam" id="PF07715">
    <property type="entry name" value="Plug"/>
    <property type="match status" value="1"/>
</dbReference>
<comment type="subcellular location">
    <subcellularLocation>
        <location evidence="1 7">Cell outer membrane</location>
        <topology evidence="1 7">Multi-pass membrane protein</topology>
    </subcellularLocation>
</comment>
<gene>
    <name evidence="10" type="ORF">DWY53_00080</name>
</gene>
<evidence type="ECO:0000313" key="10">
    <source>
        <dbReference type="EMBL" id="RGR43676.1"/>
    </source>
</evidence>
<comment type="similarity">
    <text evidence="7">Belongs to the TonB-dependent receptor family.</text>
</comment>
<evidence type="ECO:0000313" key="11">
    <source>
        <dbReference type="Proteomes" id="UP000266497"/>
    </source>
</evidence>
<keyword evidence="6 7" id="KW-0998">Cell outer membrane</keyword>
<dbReference type="InterPro" id="IPR008969">
    <property type="entry name" value="CarboxyPept-like_regulatory"/>
</dbReference>
<dbReference type="InterPro" id="IPR036942">
    <property type="entry name" value="Beta-barrel_TonB_sf"/>
</dbReference>
<dbReference type="PROSITE" id="PS52016">
    <property type="entry name" value="TONB_DEPENDENT_REC_3"/>
    <property type="match status" value="1"/>
</dbReference>
<dbReference type="NCBIfam" id="TIGR04056">
    <property type="entry name" value="OMP_RagA_SusC"/>
    <property type="match status" value="1"/>
</dbReference>
<name>A0A395USV6_PHOVU</name>
<protein>
    <submittedName>
        <fullName evidence="10">TonB-dependent receptor</fullName>
    </submittedName>
</protein>
<evidence type="ECO:0000256" key="4">
    <source>
        <dbReference type="ARBA" id="ARBA00022692"/>
    </source>
</evidence>
<evidence type="ECO:0000256" key="2">
    <source>
        <dbReference type="ARBA" id="ARBA00022448"/>
    </source>
</evidence>
<evidence type="ECO:0000256" key="1">
    <source>
        <dbReference type="ARBA" id="ARBA00004571"/>
    </source>
</evidence>
<dbReference type="Proteomes" id="UP000266497">
    <property type="component" value="Unassembled WGS sequence"/>
</dbReference>
<reference evidence="10 11" key="1">
    <citation type="submission" date="2018-08" db="EMBL/GenBank/DDBJ databases">
        <title>A genome reference for cultivated species of the human gut microbiota.</title>
        <authorList>
            <person name="Zou Y."/>
            <person name="Xue W."/>
            <person name="Luo G."/>
        </authorList>
    </citation>
    <scope>NUCLEOTIDE SEQUENCE [LARGE SCALE GENOMIC DNA]</scope>
    <source>
        <strain evidence="10 11">AF25-30LB</strain>
    </source>
</reference>
<keyword evidence="4 7" id="KW-0812">Transmembrane</keyword>
<keyword evidence="3 7" id="KW-1134">Transmembrane beta strand</keyword>
<dbReference type="InterPro" id="IPR039426">
    <property type="entry name" value="TonB-dep_rcpt-like"/>
</dbReference>
<dbReference type="Gene3D" id="2.40.170.20">
    <property type="entry name" value="TonB-dependent receptor, beta-barrel domain"/>
    <property type="match status" value="1"/>
</dbReference>
<evidence type="ECO:0000259" key="9">
    <source>
        <dbReference type="Pfam" id="PF07715"/>
    </source>
</evidence>
<organism evidence="10 11">
    <name type="scientific">Phocaeicola vulgatus</name>
    <name type="common">Bacteroides vulgatus</name>
    <dbReference type="NCBI Taxonomy" id="821"/>
    <lineage>
        <taxon>Bacteria</taxon>
        <taxon>Pseudomonadati</taxon>
        <taxon>Bacteroidota</taxon>
        <taxon>Bacteroidia</taxon>
        <taxon>Bacteroidales</taxon>
        <taxon>Bacteroidaceae</taxon>
        <taxon>Phocaeicola</taxon>
    </lineage>
</organism>
<keyword evidence="10" id="KW-0675">Receptor</keyword>
<evidence type="ECO:0000256" key="6">
    <source>
        <dbReference type="ARBA" id="ARBA00023237"/>
    </source>
</evidence>
<feature type="chain" id="PRO_5017307522" evidence="8">
    <location>
        <begin position="23"/>
        <end position="1020"/>
    </location>
</feature>
<dbReference type="InterPro" id="IPR012910">
    <property type="entry name" value="Plug_dom"/>
</dbReference>
<dbReference type="Gene3D" id="2.60.40.1120">
    <property type="entry name" value="Carboxypeptidase-like, regulatory domain"/>
    <property type="match status" value="1"/>
</dbReference>
<keyword evidence="8" id="KW-0732">Signal</keyword>
<dbReference type="GeneID" id="43184732"/>
<dbReference type="InterPro" id="IPR023996">
    <property type="entry name" value="TonB-dep_OMP_SusC/RagA"/>
</dbReference>
<dbReference type="Pfam" id="PF13715">
    <property type="entry name" value="CarbopepD_reg_2"/>
    <property type="match status" value="1"/>
</dbReference>
<dbReference type="InterPro" id="IPR037066">
    <property type="entry name" value="Plug_dom_sf"/>
</dbReference>
<evidence type="ECO:0000256" key="3">
    <source>
        <dbReference type="ARBA" id="ARBA00022452"/>
    </source>
</evidence>
<keyword evidence="5 7" id="KW-0472">Membrane</keyword>
<feature type="signal peptide" evidence="8">
    <location>
        <begin position="1"/>
        <end position="22"/>
    </location>
</feature>
<comment type="caution">
    <text evidence="10">The sequence shown here is derived from an EMBL/GenBank/DDBJ whole genome shotgun (WGS) entry which is preliminary data.</text>
</comment>
<dbReference type="SUPFAM" id="SSF49464">
    <property type="entry name" value="Carboxypeptidase regulatory domain-like"/>
    <property type="match status" value="1"/>
</dbReference>
<dbReference type="AlphaFoldDB" id="A0A395USV6"/>
<dbReference type="RefSeq" id="WP_081458114.1">
    <property type="nucleotide sequence ID" value="NZ_QRUD01000001.1"/>
</dbReference>
<accession>A0A395USV6</accession>
<proteinExistence type="inferred from homology"/>
<dbReference type="EMBL" id="QRUD01000001">
    <property type="protein sequence ID" value="RGR43676.1"/>
    <property type="molecule type" value="Genomic_DNA"/>
</dbReference>
<feature type="domain" description="TonB-dependent receptor plug" evidence="9">
    <location>
        <begin position="117"/>
        <end position="221"/>
    </location>
</feature>
<dbReference type="NCBIfam" id="TIGR04057">
    <property type="entry name" value="SusC_RagA_signa"/>
    <property type="match status" value="1"/>
</dbReference>
<dbReference type="InterPro" id="IPR023997">
    <property type="entry name" value="TonB-dep_OMP_SusC/RagA_CS"/>
</dbReference>
<evidence type="ECO:0000256" key="5">
    <source>
        <dbReference type="ARBA" id="ARBA00023136"/>
    </source>
</evidence>
<keyword evidence="2 7" id="KW-0813">Transport</keyword>
<dbReference type="SUPFAM" id="SSF56935">
    <property type="entry name" value="Porins"/>
    <property type="match status" value="1"/>
</dbReference>
<dbReference type="Gene3D" id="2.170.130.10">
    <property type="entry name" value="TonB-dependent receptor, plug domain"/>
    <property type="match status" value="1"/>
</dbReference>
<sequence length="1020" mass="113353">MNRTLSLMCMLILIMFSLPLKAQNGRVSGCITDSDGLPVIGASILVKGTTNGIISDLDGIYVLENVPMESTLIYSFVGYDTQNIVYKGQSTIDVQLKTSAIALDEVVAIGYEVKKKSVVTGAISSIDSDDLLQSKPANAVNALSGRVSGVNVVTNSGQPGSAPKLVIRGVGTNGNSNPLFVIDGLPMDDMNSVNPNDIESMEVLKDATSAAIYGARAANGVVLITTKKGKKGKTSLAYDGYYGFSTVAKKPTMLNDEQYIMLMKEFADNDDMPLAGGVPTAPTGYNTDWFNEILNTAPVTEHNITANFGSDKGSSLLSLNYLDQNGIIGEDASFYKRFSTRLNSSYSINDFLSVGANVNYAYIENSGVATGINGYNPISYAYNIDPTTPVYDENSNDTFGYGVSPVPYSRMWNPIAFMDEAPKNKNITQQFFGNVYAEITFIKDLVFRTDFGINHRNFRGRMFAPKFFHSAECKEDNSRVEQSTNANSSWQWENTLRYKKSFGEHSTSVLLGTSASRDVYEFMTGTRNKYPNEAMTNENYWYLNAGDVMTSANSGGANPRHSMFSYFARLSYNYAEKYMAEVVVRRDGSSNFGPNNRYATFPGVSLGWNVSNEKFWKIKNFDVFKLRFSWGQNGNERISPFSYTSIIGNNYNYTFGNAITVGSAPNNLVNPDVKWETSEQFNVGADMTFYNGMIRASFDWFKKSTKDLLFQPTVEAIRGNNAAFRNLGNITNQGVEMQMTFNKNWNEINFSISANASYLKNEVVKIGNANGYTDGGSWRTSVNVTRMEEGHAMGYFRLYKNLGIFQNEEQIQNYKSKDGKVIQPDAVPGDFIWQDTNNDGQITDEDRTDCGNPWPKWTFGLNLGADWRGIDMTIFLTGKAGYKVFSDIYRQEAYGRSNLPSFYLDRWRKEGDDNGVPRLSSKDPNGNFGKPSDFYLYDGSHLKISSLEVGYSFPTKLINKLMLNKARIYAAIDNLATFTSYPFMDPEVGNMAGGNILSTGIDYGTYPQARTFRFGLSLNF</sequence>
<evidence type="ECO:0000256" key="7">
    <source>
        <dbReference type="PROSITE-ProRule" id="PRU01360"/>
    </source>
</evidence>
<dbReference type="GO" id="GO:0009279">
    <property type="term" value="C:cell outer membrane"/>
    <property type="evidence" value="ECO:0007669"/>
    <property type="project" value="UniProtKB-SubCell"/>
</dbReference>
<evidence type="ECO:0000256" key="8">
    <source>
        <dbReference type="SAM" id="SignalP"/>
    </source>
</evidence>